<name>A0A8H7E643_9EURO</name>
<reference evidence="1" key="1">
    <citation type="submission" date="2020-02" db="EMBL/GenBank/DDBJ databases">
        <authorList>
            <person name="Palmer J.M."/>
        </authorList>
    </citation>
    <scope>NUCLEOTIDE SEQUENCE</scope>
    <source>
        <strain evidence="1">EPUS1.4</strain>
        <tissue evidence="1">Thallus</tissue>
    </source>
</reference>
<sequence length="343" mass="38410">MIFPYALTCEKQFGVSSYGYIRQFLSTSIAPSHQKFSSSGSSTSCRYVRADFSKHTSLEATLLFSACHGLALSVDQAIADGADFNALGHDTLEMALYCANFVQEDHEDPWFFKCVQKILERNVHVNDADFLYAMMHNPVEIVELLLDHRPAGKLRLRTNGYDEVGPLYALAAEATMPDIKEKIDLFLDRGEDVNELCGPGGTALHAAILRSFRMKFRFGDSVAVTAASYLLERGADPNISCVSGLPLVLAWSYVPDYLRSGKPGVPNMLPLLSLLLSHGARFEPLNAAVATLSEEEMWDFCKLSRGEYVAKYKTEEEVWDLCKLSKKEYIAKCKIEDFRLELW</sequence>
<evidence type="ECO:0000313" key="1">
    <source>
        <dbReference type="EMBL" id="KAF7509845.1"/>
    </source>
</evidence>
<dbReference type="Gene3D" id="1.25.40.20">
    <property type="entry name" value="Ankyrin repeat-containing domain"/>
    <property type="match status" value="1"/>
</dbReference>
<dbReference type="EMBL" id="JAACFV010000036">
    <property type="protein sequence ID" value="KAF7509845.1"/>
    <property type="molecule type" value="Genomic_DNA"/>
</dbReference>
<dbReference type="Proteomes" id="UP000606974">
    <property type="component" value="Unassembled WGS sequence"/>
</dbReference>
<protein>
    <submittedName>
        <fullName evidence="1">Uncharacterized protein</fullName>
    </submittedName>
</protein>
<comment type="caution">
    <text evidence="1">The sequence shown here is derived from an EMBL/GenBank/DDBJ whole genome shotgun (WGS) entry which is preliminary data.</text>
</comment>
<accession>A0A8H7E643</accession>
<gene>
    <name evidence="1" type="ORF">GJ744_007356</name>
</gene>
<organism evidence="1 2">
    <name type="scientific">Endocarpon pusillum</name>
    <dbReference type="NCBI Taxonomy" id="364733"/>
    <lineage>
        <taxon>Eukaryota</taxon>
        <taxon>Fungi</taxon>
        <taxon>Dikarya</taxon>
        <taxon>Ascomycota</taxon>
        <taxon>Pezizomycotina</taxon>
        <taxon>Eurotiomycetes</taxon>
        <taxon>Chaetothyriomycetidae</taxon>
        <taxon>Verrucariales</taxon>
        <taxon>Verrucariaceae</taxon>
        <taxon>Endocarpon</taxon>
    </lineage>
</organism>
<proteinExistence type="predicted"/>
<keyword evidence="2" id="KW-1185">Reference proteome</keyword>
<evidence type="ECO:0000313" key="2">
    <source>
        <dbReference type="Proteomes" id="UP000606974"/>
    </source>
</evidence>
<dbReference type="AlphaFoldDB" id="A0A8H7E643"/>
<dbReference type="InterPro" id="IPR036770">
    <property type="entry name" value="Ankyrin_rpt-contain_sf"/>
</dbReference>
<dbReference type="SUPFAM" id="SSF48403">
    <property type="entry name" value="Ankyrin repeat"/>
    <property type="match status" value="1"/>
</dbReference>